<name>A0AB34K1M8_PRYPA</name>
<gene>
    <name evidence="1" type="ORF">AB1Y20_015734</name>
</gene>
<accession>A0AB34K1M8</accession>
<comment type="caution">
    <text evidence="1">The sequence shown here is derived from an EMBL/GenBank/DDBJ whole genome shotgun (WGS) entry which is preliminary data.</text>
</comment>
<protein>
    <recommendedName>
        <fullName evidence="3">Mediator of RNA polymerase II transcription subunit 17</fullName>
    </recommendedName>
</protein>
<evidence type="ECO:0000313" key="2">
    <source>
        <dbReference type="Proteomes" id="UP001515480"/>
    </source>
</evidence>
<keyword evidence="2" id="KW-1185">Reference proteome</keyword>
<sequence>MHGRTANEEPADEVASLELEVLWVLETESVRVLHRVSTLLDRVASVLVGGNASFQPKRGKSSDEVLTVALAVDGCALRALRVQVNLPSSGTSYTALLGGGKKVSIPIAELQLVRYYVARARTLVARQLTSITASRELVSQLHRILHDASCVLLNRPWPPTTLSINEFAKTLREQLDPAPPATIEISLHTCGNPVQLCASCYHLRRTGPMHHATGERGAHVVSAHHVALPFTETEQSHFNGLAEAATLCRELLMKLDVLAEMRVEDQLNSSIAGSMVLTSLQSTEVENAEIVPQDLVLADNFDLMIPADQEETGAQSPSLMPPREASFFDHAPTSEQSLAVVAEYG</sequence>
<dbReference type="Proteomes" id="UP001515480">
    <property type="component" value="Unassembled WGS sequence"/>
</dbReference>
<proteinExistence type="predicted"/>
<evidence type="ECO:0000313" key="1">
    <source>
        <dbReference type="EMBL" id="KAL1527048.1"/>
    </source>
</evidence>
<organism evidence="1 2">
    <name type="scientific">Prymnesium parvum</name>
    <name type="common">Toxic golden alga</name>
    <dbReference type="NCBI Taxonomy" id="97485"/>
    <lineage>
        <taxon>Eukaryota</taxon>
        <taxon>Haptista</taxon>
        <taxon>Haptophyta</taxon>
        <taxon>Prymnesiophyceae</taxon>
        <taxon>Prymnesiales</taxon>
        <taxon>Prymnesiaceae</taxon>
        <taxon>Prymnesium</taxon>
    </lineage>
</organism>
<dbReference type="EMBL" id="JBGBPQ010000003">
    <property type="protein sequence ID" value="KAL1527048.1"/>
    <property type="molecule type" value="Genomic_DNA"/>
</dbReference>
<evidence type="ECO:0008006" key="3">
    <source>
        <dbReference type="Google" id="ProtNLM"/>
    </source>
</evidence>
<dbReference type="AlphaFoldDB" id="A0AB34K1M8"/>
<reference evidence="1 2" key="1">
    <citation type="journal article" date="2024" name="Science">
        <title>Giant polyketide synthase enzymes in the biosynthesis of giant marine polyether toxins.</title>
        <authorList>
            <person name="Fallon T.R."/>
            <person name="Shende V.V."/>
            <person name="Wierzbicki I.H."/>
            <person name="Pendleton A.L."/>
            <person name="Watervoot N.F."/>
            <person name="Auber R.P."/>
            <person name="Gonzalez D.J."/>
            <person name="Wisecaver J.H."/>
            <person name="Moore B.S."/>
        </authorList>
    </citation>
    <scope>NUCLEOTIDE SEQUENCE [LARGE SCALE GENOMIC DNA]</scope>
    <source>
        <strain evidence="1 2">12B1</strain>
    </source>
</reference>